<feature type="transmembrane region" description="Helical" evidence="8">
    <location>
        <begin position="163"/>
        <end position="185"/>
    </location>
</feature>
<dbReference type="AlphaFoldDB" id="A0A9W7WXU3"/>
<dbReference type="GO" id="GO:0009617">
    <property type="term" value="P:response to bacterium"/>
    <property type="evidence" value="ECO:0007669"/>
    <property type="project" value="TreeGrafter"/>
</dbReference>
<keyword evidence="5 8" id="KW-0472">Membrane</keyword>
<accession>A0A9W7WXU3</accession>
<dbReference type="SUPFAM" id="SSF48726">
    <property type="entry name" value="Immunoglobulin"/>
    <property type="match status" value="1"/>
</dbReference>
<dbReference type="InterPro" id="IPR036179">
    <property type="entry name" value="Ig-like_dom_sf"/>
</dbReference>
<evidence type="ECO:0000256" key="5">
    <source>
        <dbReference type="ARBA" id="ARBA00023136"/>
    </source>
</evidence>
<keyword evidence="4" id="KW-0391">Immunity</keyword>
<feature type="domain" description="Immunoglobulin" evidence="9">
    <location>
        <begin position="26"/>
        <end position="128"/>
    </location>
</feature>
<organism evidence="10 11">
    <name type="scientific">Triplophysa rosa</name>
    <name type="common">Cave loach</name>
    <dbReference type="NCBI Taxonomy" id="992332"/>
    <lineage>
        <taxon>Eukaryota</taxon>
        <taxon>Metazoa</taxon>
        <taxon>Chordata</taxon>
        <taxon>Craniata</taxon>
        <taxon>Vertebrata</taxon>
        <taxon>Euteleostomi</taxon>
        <taxon>Actinopterygii</taxon>
        <taxon>Neopterygii</taxon>
        <taxon>Teleostei</taxon>
        <taxon>Ostariophysi</taxon>
        <taxon>Cypriniformes</taxon>
        <taxon>Nemacheilidae</taxon>
        <taxon>Triplophysa</taxon>
    </lineage>
</organism>
<evidence type="ECO:0000256" key="2">
    <source>
        <dbReference type="ARBA" id="ARBA00022475"/>
    </source>
</evidence>
<dbReference type="InterPro" id="IPR052051">
    <property type="entry name" value="TCR_complex_component"/>
</dbReference>
<reference evidence="10" key="1">
    <citation type="submission" date="2021-02" db="EMBL/GenBank/DDBJ databases">
        <title>Comparative genomics reveals that relaxation of natural selection precedes convergent phenotypic evolution of cavefish.</title>
        <authorList>
            <person name="Peng Z."/>
        </authorList>
    </citation>
    <scope>NUCLEOTIDE SEQUENCE</scope>
    <source>
        <tissue evidence="10">Muscle</tissue>
    </source>
</reference>
<keyword evidence="8" id="KW-1133">Transmembrane helix</keyword>
<dbReference type="GO" id="GO:0005886">
    <property type="term" value="C:plasma membrane"/>
    <property type="evidence" value="ECO:0007669"/>
    <property type="project" value="UniProtKB-SubCell"/>
</dbReference>
<keyword evidence="2" id="KW-1003">Cell membrane</keyword>
<evidence type="ECO:0000259" key="9">
    <source>
        <dbReference type="SMART" id="SM00409"/>
    </source>
</evidence>
<keyword evidence="3" id="KW-0732">Signal</keyword>
<evidence type="ECO:0000256" key="7">
    <source>
        <dbReference type="ARBA" id="ARBA00023180"/>
    </source>
</evidence>
<keyword evidence="6" id="KW-1015">Disulfide bond</keyword>
<evidence type="ECO:0000256" key="8">
    <source>
        <dbReference type="SAM" id="Phobius"/>
    </source>
</evidence>
<dbReference type="EMBL" id="JAFHDT010000004">
    <property type="protein sequence ID" value="KAI7810457.1"/>
    <property type="molecule type" value="Genomic_DNA"/>
</dbReference>
<dbReference type="InterPro" id="IPR013106">
    <property type="entry name" value="Ig_V-set"/>
</dbReference>
<dbReference type="SMART" id="SM00409">
    <property type="entry name" value="IG"/>
    <property type="match status" value="1"/>
</dbReference>
<dbReference type="PANTHER" id="PTHR19433:SF111">
    <property type="entry name" value="T CELL RECEPTOR ALPHA VARIABLE 4"/>
    <property type="match status" value="1"/>
</dbReference>
<dbReference type="Proteomes" id="UP001059041">
    <property type="component" value="Linkage Group LG4"/>
</dbReference>
<name>A0A9W7WXU3_TRIRA</name>
<evidence type="ECO:0000313" key="10">
    <source>
        <dbReference type="EMBL" id="KAI7810457.1"/>
    </source>
</evidence>
<sequence>MERSGVTLAVLIHVVMFRERRIYGAEIEVKVRPGDNITLICDRPLTRGSIIIWIRNCSHEHQSSLIIDHQKTYHETFRRFSFHKSTNINSFDLHITNITVSDLGLYYCAEYEKKIDKDENGITYSDVYYYGYQTTRLSLAGTTSSEPSSTVSPPPVSDRSLCWTLLFSVCPVCVLLSSICVYSLCQKKTTGSETKADMPTVNVLKVDQTKKHLSEMSKIEKFNLYSEVTYRLLPSAHP</sequence>
<protein>
    <recommendedName>
        <fullName evidence="9">Immunoglobulin domain-containing protein</fullName>
    </recommendedName>
</protein>
<dbReference type="PANTHER" id="PTHR19433">
    <property type="entry name" value="T-CELL RECEPTOR ALPHA CHAIN V REGION-RELATED"/>
    <property type="match status" value="1"/>
</dbReference>
<evidence type="ECO:0000256" key="6">
    <source>
        <dbReference type="ARBA" id="ARBA00023157"/>
    </source>
</evidence>
<evidence type="ECO:0000313" key="11">
    <source>
        <dbReference type="Proteomes" id="UP001059041"/>
    </source>
</evidence>
<dbReference type="InterPro" id="IPR013783">
    <property type="entry name" value="Ig-like_fold"/>
</dbReference>
<keyword evidence="8" id="KW-0812">Transmembrane</keyword>
<gene>
    <name evidence="10" type="ORF">IRJ41_002014</name>
</gene>
<comment type="subcellular location">
    <subcellularLocation>
        <location evidence="1">Cell membrane</location>
    </subcellularLocation>
</comment>
<dbReference type="Gene3D" id="2.60.40.10">
    <property type="entry name" value="Immunoglobulins"/>
    <property type="match status" value="1"/>
</dbReference>
<comment type="caution">
    <text evidence="10">The sequence shown here is derived from an EMBL/GenBank/DDBJ whole genome shotgun (WGS) entry which is preliminary data.</text>
</comment>
<evidence type="ECO:0000256" key="4">
    <source>
        <dbReference type="ARBA" id="ARBA00022859"/>
    </source>
</evidence>
<keyword evidence="11" id="KW-1185">Reference proteome</keyword>
<evidence type="ECO:0000256" key="3">
    <source>
        <dbReference type="ARBA" id="ARBA00022729"/>
    </source>
</evidence>
<dbReference type="Pfam" id="PF07686">
    <property type="entry name" value="V-set"/>
    <property type="match status" value="1"/>
</dbReference>
<dbReference type="InterPro" id="IPR003599">
    <property type="entry name" value="Ig_sub"/>
</dbReference>
<proteinExistence type="predicted"/>
<keyword evidence="7" id="KW-0325">Glycoprotein</keyword>
<dbReference type="GO" id="GO:0002376">
    <property type="term" value="P:immune system process"/>
    <property type="evidence" value="ECO:0007669"/>
    <property type="project" value="UniProtKB-KW"/>
</dbReference>
<evidence type="ECO:0000256" key="1">
    <source>
        <dbReference type="ARBA" id="ARBA00004236"/>
    </source>
</evidence>